<dbReference type="SUPFAM" id="SSF49695">
    <property type="entry name" value="gamma-Crystallin-like"/>
    <property type="match status" value="1"/>
</dbReference>
<dbReference type="EMBL" id="VFPQ01000001">
    <property type="protein sequence ID" value="TQM77634.1"/>
    <property type="molecule type" value="Genomic_DNA"/>
</dbReference>
<keyword evidence="4" id="KW-1185">Reference proteome</keyword>
<proteinExistence type="predicted"/>
<accession>A0A543J474</accession>
<sequence>MSKVRNLTRAAIGAAAFAAVFATTLPAVPAYAIDTVPCNSNDYLRIMGRTPISNRKVQMCFANGGTAHVDLWVDQISTGNNDIEYLDYNGARVRIKRWRVVNFPNRPPHVRSVTIL</sequence>
<name>A0A543J474_9ACTN</name>
<reference evidence="3 4" key="1">
    <citation type="submission" date="2019-06" db="EMBL/GenBank/DDBJ databases">
        <title>Sequencing the genomes of 1000 actinobacteria strains.</title>
        <authorList>
            <person name="Klenk H.-P."/>
        </authorList>
    </citation>
    <scope>NUCLEOTIDE SEQUENCE [LARGE SCALE GENOMIC DNA]</scope>
    <source>
        <strain evidence="3 4">DSM 43186</strain>
    </source>
</reference>
<evidence type="ECO:0000259" key="2">
    <source>
        <dbReference type="Pfam" id="PF09076"/>
    </source>
</evidence>
<dbReference type="RefSeq" id="WP_142261333.1">
    <property type="nucleotide sequence ID" value="NZ_BMPV01000002.1"/>
</dbReference>
<dbReference type="Proteomes" id="UP000319213">
    <property type="component" value="Unassembled WGS sequence"/>
</dbReference>
<feature type="signal peptide" evidence="1">
    <location>
        <begin position="1"/>
        <end position="32"/>
    </location>
</feature>
<protein>
    <submittedName>
        <fullName evidence="3">Beta/gamma crystallin</fullName>
    </submittedName>
</protein>
<evidence type="ECO:0000313" key="3">
    <source>
        <dbReference type="EMBL" id="TQM77634.1"/>
    </source>
</evidence>
<dbReference type="AlphaFoldDB" id="A0A543J474"/>
<evidence type="ECO:0000313" key="4">
    <source>
        <dbReference type="Proteomes" id="UP000319213"/>
    </source>
</evidence>
<comment type="caution">
    <text evidence="3">The sequence shown here is derived from an EMBL/GenBank/DDBJ whole genome shotgun (WGS) entry which is preliminary data.</text>
</comment>
<feature type="domain" description="Streptomyces killer toxin-like beta/gamma crystallin" evidence="2">
    <location>
        <begin position="50"/>
        <end position="116"/>
    </location>
</feature>
<evidence type="ECO:0000256" key="1">
    <source>
        <dbReference type="SAM" id="SignalP"/>
    </source>
</evidence>
<organism evidence="3 4">
    <name type="scientific">Thermopolyspora flexuosa</name>
    <dbReference type="NCBI Taxonomy" id="103836"/>
    <lineage>
        <taxon>Bacteria</taxon>
        <taxon>Bacillati</taxon>
        <taxon>Actinomycetota</taxon>
        <taxon>Actinomycetes</taxon>
        <taxon>Streptosporangiales</taxon>
        <taxon>Streptosporangiaceae</taxon>
        <taxon>Thermopolyspora</taxon>
    </lineage>
</organism>
<dbReference type="InterPro" id="IPR015161">
    <property type="entry name" value="Sklp_toxin_b/g_crystallin"/>
</dbReference>
<dbReference type="OrthoDB" id="3623830at2"/>
<gene>
    <name evidence="3" type="ORF">FHX40_4405</name>
</gene>
<dbReference type="Pfam" id="PF09076">
    <property type="entry name" value="Crystall_2"/>
    <property type="match status" value="1"/>
</dbReference>
<feature type="chain" id="PRO_5022226735" evidence="1">
    <location>
        <begin position="33"/>
        <end position="116"/>
    </location>
</feature>
<dbReference type="InterPro" id="IPR011024">
    <property type="entry name" value="G_crystallin-like"/>
</dbReference>
<dbReference type="Gene3D" id="2.60.20.30">
    <property type="match status" value="1"/>
</dbReference>
<dbReference type="InterPro" id="IPR015791">
    <property type="entry name" value="Antimic/Inh_G_crystallin-like"/>
</dbReference>
<keyword evidence="1" id="KW-0732">Signal</keyword>